<dbReference type="NCBIfam" id="TIGR00427">
    <property type="entry name" value="NAAT family transporter"/>
    <property type="match status" value="1"/>
</dbReference>
<accession>A0ABX8GRA0</accession>
<evidence type="ECO:0000313" key="8">
    <source>
        <dbReference type="EMBL" id="QWG06046.1"/>
    </source>
</evidence>
<proteinExistence type="inferred from homology"/>
<feature type="transmembrane region" description="Helical" evidence="7">
    <location>
        <begin position="44"/>
        <end position="69"/>
    </location>
</feature>
<keyword evidence="9" id="KW-1185">Reference proteome</keyword>
<dbReference type="PANTHER" id="PTHR33508">
    <property type="entry name" value="UPF0056 MEMBRANE PROTEIN YHCE"/>
    <property type="match status" value="1"/>
</dbReference>
<organism evidence="8 9">
    <name type="scientific">Flammeovirga kamogawensis</name>
    <dbReference type="NCBI Taxonomy" id="373891"/>
    <lineage>
        <taxon>Bacteria</taxon>
        <taxon>Pseudomonadati</taxon>
        <taxon>Bacteroidota</taxon>
        <taxon>Cytophagia</taxon>
        <taxon>Cytophagales</taxon>
        <taxon>Flammeovirgaceae</taxon>
        <taxon>Flammeovirga</taxon>
    </lineage>
</organism>
<keyword evidence="6 7" id="KW-0472">Membrane</keyword>
<evidence type="ECO:0000256" key="1">
    <source>
        <dbReference type="ARBA" id="ARBA00004651"/>
    </source>
</evidence>
<evidence type="ECO:0000256" key="5">
    <source>
        <dbReference type="ARBA" id="ARBA00022989"/>
    </source>
</evidence>
<protein>
    <recommendedName>
        <fullName evidence="7">UPF0056 membrane protein</fullName>
    </recommendedName>
</protein>
<feature type="transmembrane region" description="Helical" evidence="7">
    <location>
        <begin position="114"/>
        <end position="137"/>
    </location>
</feature>
<dbReference type="Proteomes" id="UP000682802">
    <property type="component" value="Chromosome 1"/>
</dbReference>
<feature type="transmembrane region" description="Helical" evidence="7">
    <location>
        <begin position="185"/>
        <end position="206"/>
    </location>
</feature>
<evidence type="ECO:0000313" key="9">
    <source>
        <dbReference type="Proteomes" id="UP000682802"/>
    </source>
</evidence>
<comment type="subcellular location">
    <subcellularLocation>
        <location evidence="1 7">Cell membrane</location>
        <topology evidence="1 7">Multi-pass membrane protein</topology>
    </subcellularLocation>
</comment>
<feature type="transmembrane region" description="Helical" evidence="7">
    <location>
        <begin position="143"/>
        <end position="164"/>
    </location>
</feature>
<keyword evidence="4 7" id="KW-0812">Transmembrane</keyword>
<name>A0ABX8GRA0_9BACT</name>
<dbReference type="NCBIfam" id="NF008228">
    <property type="entry name" value="PRK10995.1"/>
    <property type="match status" value="1"/>
</dbReference>
<reference evidence="8 9" key="1">
    <citation type="submission" date="2021-05" db="EMBL/GenBank/DDBJ databases">
        <title>Comparative genomic studies on the polysaccharide-degrading batcterial strains of the Flammeovirga genus.</title>
        <authorList>
            <person name="Zewei F."/>
            <person name="Zheng Z."/>
            <person name="Yu L."/>
            <person name="Ruyue G."/>
            <person name="Yanhong M."/>
            <person name="Yuanyuan C."/>
            <person name="Jingyan G."/>
            <person name="Wenjun H."/>
        </authorList>
    </citation>
    <scope>NUCLEOTIDE SEQUENCE [LARGE SCALE GENOMIC DNA]</scope>
    <source>
        <strain evidence="8 9">YS10</strain>
    </source>
</reference>
<evidence type="ECO:0000256" key="4">
    <source>
        <dbReference type="ARBA" id="ARBA00022692"/>
    </source>
</evidence>
<dbReference type="RefSeq" id="WP_144073479.1">
    <property type="nucleotide sequence ID" value="NZ_CP076128.1"/>
</dbReference>
<feature type="transmembrane region" description="Helical" evidence="7">
    <location>
        <begin position="75"/>
        <end position="93"/>
    </location>
</feature>
<evidence type="ECO:0000256" key="7">
    <source>
        <dbReference type="RuleBase" id="RU362048"/>
    </source>
</evidence>
<sequence length="224" mass="23977">MIGIIEVAFITFLALLPISNPFSSVPLFLSLTKGHSREWSNQQALMACLFMAGILLTFLWSGAIIIEFFGISIPAIRVAGGLIILKVGFGMLNPKETDEVSEEMREESKKKSDIAFTPLAMPSMAGPGSISVVISMAAGSDNLPGYVGISMGVLLVVLVAFMALRGAPLISKVLGVTGLDALTRIMGFLLICIAFQFVLDGIGGYMKSELFLEPIIDKIQLLMS</sequence>
<gene>
    <name evidence="8" type="ORF">KM029_11805</name>
</gene>
<keyword evidence="3" id="KW-1003">Cell membrane</keyword>
<keyword evidence="5 7" id="KW-1133">Transmembrane helix</keyword>
<feature type="transmembrane region" description="Helical" evidence="7">
    <location>
        <begin position="12"/>
        <end position="32"/>
    </location>
</feature>
<evidence type="ECO:0000256" key="2">
    <source>
        <dbReference type="ARBA" id="ARBA00009784"/>
    </source>
</evidence>
<dbReference type="Pfam" id="PF01914">
    <property type="entry name" value="MarC"/>
    <property type="match status" value="1"/>
</dbReference>
<dbReference type="PANTHER" id="PTHR33508:SF1">
    <property type="entry name" value="UPF0056 MEMBRANE PROTEIN YHCE"/>
    <property type="match status" value="1"/>
</dbReference>
<evidence type="ECO:0000256" key="6">
    <source>
        <dbReference type="ARBA" id="ARBA00023136"/>
    </source>
</evidence>
<comment type="similarity">
    <text evidence="2 7">Belongs to the UPF0056 (MarC) family.</text>
</comment>
<evidence type="ECO:0000256" key="3">
    <source>
        <dbReference type="ARBA" id="ARBA00022475"/>
    </source>
</evidence>
<dbReference type="EMBL" id="CP076128">
    <property type="protein sequence ID" value="QWG06046.1"/>
    <property type="molecule type" value="Genomic_DNA"/>
</dbReference>
<dbReference type="InterPro" id="IPR002771">
    <property type="entry name" value="Multi_antbiot-R_MarC"/>
</dbReference>